<feature type="domain" description="AB hydrolase-1" evidence="2">
    <location>
        <begin position="18"/>
        <end position="240"/>
    </location>
</feature>
<dbReference type="Gene3D" id="3.40.50.1820">
    <property type="entry name" value="alpha/beta hydrolase"/>
    <property type="match status" value="1"/>
</dbReference>
<protein>
    <submittedName>
        <fullName evidence="3">Alpha/beta hydrolase</fullName>
    </submittedName>
</protein>
<accession>A0A0M8MD18</accession>
<dbReference type="SUPFAM" id="SSF53474">
    <property type="entry name" value="alpha/beta-Hydrolases"/>
    <property type="match status" value="1"/>
</dbReference>
<feature type="region of interest" description="Disordered" evidence="1">
    <location>
        <begin position="255"/>
        <end position="277"/>
    </location>
</feature>
<proteinExistence type="predicted"/>
<dbReference type="Pfam" id="PF00561">
    <property type="entry name" value="Abhydrolase_1"/>
    <property type="match status" value="1"/>
</dbReference>
<dbReference type="OrthoDB" id="9802489at2"/>
<dbReference type="PATRIC" id="fig|84292.3.peg.2754"/>
<gene>
    <name evidence="3" type="ORF">XI38_13550</name>
</gene>
<feature type="compositionally biased region" description="Acidic residues" evidence="1">
    <location>
        <begin position="262"/>
        <end position="277"/>
    </location>
</feature>
<comment type="caution">
    <text evidence="3">The sequence shown here is derived from an EMBL/GenBank/DDBJ whole genome shotgun (WGS) entry which is preliminary data.</text>
</comment>
<dbReference type="PANTHER" id="PTHR46438">
    <property type="entry name" value="ALPHA/BETA-HYDROLASES SUPERFAMILY PROTEIN"/>
    <property type="match status" value="1"/>
</dbReference>
<dbReference type="GO" id="GO:0016787">
    <property type="term" value="F:hydrolase activity"/>
    <property type="evidence" value="ECO:0007669"/>
    <property type="project" value="UniProtKB-KW"/>
</dbReference>
<dbReference type="Proteomes" id="UP000037737">
    <property type="component" value="Unassembled WGS sequence"/>
</dbReference>
<dbReference type="AlphaFoldDB" id="A0A0M8MD18"/>
<evidence type="ECO:0000256" key="1">
    <source>
        <dbReference type="SAM" id="MobiDB-lite"/>
    </source>
</evidence>
<dbReference type="InterPro" id="IPR000073">
    <property type="entry name" value="AB_hydrolase_1"/>
</dbReference>
<keyword evidence="3" id="KW-0378">Hydrolase</keyword>
<evidence type="ECO:0000313" key="3">
    <source>
        <dbReference type="EMBL" id="KOS09906.1"/>
    </source>
</evidence>
<keyword evidence="4" id="KW-1185">Reference proteome</keyword>
<evidence type="ECO:0000313" key="4">
    <source>
        <dbReference type="Proteomes" id="UP000037737"/>
    </source>
</evidence>
<dbReference type="InterPro" id="IPR029058">
    <property type="entry name" value="AB_hydrolase_fold"/>
</dbReference>
<sequence>MTVPTLSFTAPVGPAGAPLVVLGPSLGTSTILWEDVVPALAARNRVVAWDLPGHGASAPADAPFSVADLADAVAEGVRALADGPVSYAGVSLGGAVGLELGLRHPELVDRLAIVASGAQLGDPEAWHERAATVRAQSTSVLIVPSAQRWFAPGSIERRPELSGRLLHALRDADTESYARCCEALADFDVRARLSDLRMPVLALWGEHDAVAPEAKAREIADGAADGRVARLAGVAHLPPAEDPAATAAALAAFFGPASDSDGRDDDDHDDDEREQEQ</sequence>
<organism evidence="3 4">
    <name type="scientific">Microbacterium aurantiacum</name>
    <dbReference type="NCBI Taxonomy" id="162393"/>
    <lineage>
        <taxon>Bacteria</taxon>
        <taxon>Bacillati</taxon>
        <taxon>Actinomycetota</taxon>
        <taxon>Actinomycetes</taxon>
        <taxon>Micrococcales</taxon>
        <taxon>Microbacteriaceae</taxon>
        <taxon>Microbacterium</taxon>
    </lineage>
</organism>
<dbReference type="PRINTS" id="PR00111">
    <property type="entry name" value="ABHYDROLASE"/>
</dbReference>
<dbReference type="EMBL" id="LAVO01000015">
    <property type="protein sequence ID" value="KOS09906.1"/>
    <property type="molecule type" value="Genomic_DNA"/>
</dbReference>
<name>A0A0M8MD18_9MICO</name>
<dbReference type="KEGG" id="mcw:A8L33_01305"/>
<reference evidence="3" key="1">
    <citation type="submission" date="2015-04" db="EMBL/GenBank/DDBJ databases">
        <title>Complete genome sequence of Microbacterium chocolatum SIT 101, a bacterium enantioselectively hydrolyzing mesomeric diesters.</title>
        <authorList>
            <person name="Li X."/>
            <person name="Xu Y."/>
        </authorList>
    </citation>
    <scope>NUCLEOTIDE SEQUENCE [LARGE SCALE GENOMIC DNA]</scope>
    <source>
        <strain evidence="3">SIT 101</strain>
    </source>
</reference>
<evidence type="ECO:0000259" key="2">
    <source>
        <dbReference type="Pfam" id="PF00561"/>
    </source>
</evidence>